<keyword evidence="6 13" id="KW-0067">ATP-binding</keyword>
<name>A0A9D1VT88_9FIRM</name>
<dbReference type="Gene3D" id="3.40.50.300">
    <property type="entry name" value="P-loop containing nucleotide triphosphate hydrolases"/>
    <property type="match status" value="1"/>
</dbReference>
<dbReference type="SMART" id="SM00382">
    <property type="entry name" value="AAA"/>
    <property type="match status" value="1"/>
</dbReference>
<keyword evidence="8 11" id="KW-0472">Membrane</keyword>
<evidence type="ECO:0000256" key="6">
    <source>
        <dbReference type="ARBA" id="ARBA00022840"/>
    </source>
</evidence>
<reference evidence="13" key="1">
    <citation type="journal article" date="2021" name="PeerJ">
        <title>Extensive microbial diversity within the chicken gut microbiome revealed by metagenomics and culture.</title>
        <authorList>
            <person name="Gilroy R."/>
            <person name="Ravi A."/>
            <person name="Getino M."/>
            <person name="Pursley I."/>
            <person name="Horton D.L."/>
            <person name="Alikhan N.F."/>
            <person name="Baker D."/>
            <person name="Gharbi K."/>
            <person name="Hall N."/>
            <person name="Watson M."/>
            <person name="Adriaenssens E.M."/>
            <person name="Foster-Nyarko E."/>
            <person name="Jarju S."/>
            <person name="Secka A."/>
            <person name="Antonio M."/>
            <person name="Oren A."/>
            <person name="Chaudhuri R.R."/>
            <person name="La Ragione R."/>
            <person name="Hildebrand F."/>
            <person name="Pallen M.J."/>
        </authorList>
    </citation>
    <scope>NUCLEOTIDE SEQUENCE</scope>
    <source>
        <strain evidence="13">26628</strain>
    </source>
</reference>
<keyword evidence="4 11" id="KW-0812">Transmembrane</keyword>
<accession>A0A9D1VT88</accession>
<gene>
    <name evidence="13" type="ORF">H9737_02705</name>
</gene>
<feature type="transmembrane region" description="Helical" evidence="11">
    <location>
        <begin position="887"/>
        <end position="912"/>
    </location>
</feature>
<evidence type="ECO:0000256" key="11">
    <source>
        <dbReference type="SAM" id="Phobius"/>
    </source>
</evidence>
<evidence type="ECO:0000313" key="13">
    <source>
        <dbReference type="EMBL" id="HIX46580.1"/>
    </source>
</evidence>
<dbReference type="InterPro" id="IPR003838">
    <property type="entry name" value="ABC3_permease_C"/>
</dbReference>
<dbReference type="CDD" id="cd03255">
    <property type="entry name" value="ABC_MJ0796_LolCDE_FtsE"/>
    <property type="match status" value="1"/>
</dbReference>
<evidence type="ECO:0000256" key="3">
    <source>
        <dbReference type="ARBA" id="ARBA00022475"/>
    </source>
</evidence>
<evidence type="ECO:0000256" key="7">
    <source>
        <dbReference type="ARBA" id="ARBA00022989"/>
    </source>
</evidence>
<evidence type="ECO:0000256" key="5">
    <source>
        <dbReference type="ARBA" id="ARBA00022741"/>
    </source>
</evidence>
<dbReference type="AlphaFoldDB" id="A0A9D1VT88"/>
<comment type="subcellular location">
    <subcellularLocation>
        <location evidence="1">Cell inner membrane</location>
        <topology evidence="1">Multi-pass membrane protein</topology>
    </subcellularLocation>
</comment>
<evidence type="ECO:0000256" key="4">
    <source>
        <dbReference type="ARBA" id="ARBA00022692"/>
    </source>
</evidence>
<dbReference type="PANTHER" id="PTHR42798:SF6">
    <property type="entry name" value="CELL DIVISION ATP-BINDING PROTEIN FTSE"/>
    <property type="match status" value="1"/>
</dbReference>
<dbReference type="PANTHER" id="PTHR42798">
    <property type="entry name" value="LIPOPROTEIN-RELEASING SYSTEM ATP-BINDING PROTEIN LOLD"/>
    <property type="match status" value="1"/>
</dbReference>
<evidence type="ECO:0000256" key="9">
    <source>
        <dbReference type="ARBA" id="ARBA00038388"/>
    </source>
</evidence>
<keyword evidence="5" id="KW-0547">Nucleotide-binding</keyword>
<feature type="transmembrane region" description="Helical" evidence="11">
    <location>
        <begin position="941"/>
        <end position="969"/>
    </location>
</feature>
<dbReference type="SUPFAM" id="SSF52540">
    <property type="entry name" value="P-loop containing nucleoside triphosphate hydrolases"/>
    <property type="match status" value="1"/>
</dbReference>
<dbReference type="InterPro" id="IPR017871">
    <property type="entry name" value="ABC_transporter-like_CS"/>
</dbReference>
<feature type="domain" description="ABC transporter" evidence="12">
    <location>
        <begin position="2"/>
        <end position="239"/>
    </location>
</feature>
<dbReference type="GO" id="GO:0016887">
    <property type="term" value="F:ATP hydrolysis activity"/>
    <property type="evidence" value="ECO:0007669"/>
    <property type="project" value="InterPro"/>
</dbReference>
<evidence type="ECO:0000313" key="14">
    <source>
        <dbReference type="Proteomes" id="UP000824249"/>
    </source>
</evidence>
<keyword evidence="3" id="KW-1003">Cell membrane</keyword>
<dbReference type="Pfam" id="PF02687">
    <property type="entry name" value="FtsX"/>
    <property type="match status" value="1"/>
</dbReference>
<comment type="caution">
    <text evidence="13">The sequence shown here is derived from an EMBL/GenBank/DDBJ whole genome shotgun (WGS) entry which is preliminary data.</text>
</comment>
<dbReference type="PROSITE" id="PS00211">
    <property type="entry name" value="ABC_TRANSPORTER_1"/>
    <property type="match status" value="1"/>
</dbReference>
<keyword evidence="2" id="KW-0813">Transport</keyword>
<dbReference type="GO" id="GO:0005886">
    <property type="term" value="C:plasma membrane"/>
    <property type="evidence" value="ECO:0007669"/>
    <property type="project" value="UniProtKB-SubCell"/>
</dbReference>
<dbReference type="InterPro" id="IPR003593">
    <property type="entry name" value="AAA+_ATPase"/>
</dbReference>
<feature type="region of interest" description="Disordered" evidence="10">
    <location>
        <begin position="281"/>
        <end position="309"/>
    </location>
</feature>
<comment type="similarity">
    <text evidence="9">Belongs to the ABC transporter superfamily. Macrolide exporter (TC 3.A.1.122) family.</text>
</comment>
<dbReference type="InterPro" id="IPR017911">
    <property type="entry name" value="MacB-like_ATP-bd"/>
</dbReference>
<organism evidence="13 14">
    <name type="scientific">Candidatus Borkfalkia faecigallinarum</name>
    <dbReference type="NCBI Taxonomy" id="2838509"/>
    <lineage>
        <taxon>Bacteria</taxon>
        <taxon>Bacillati</taxon>
        <taxon>Bacillota</taxon>
        <taxon>Clostridia</taxon>
        <taxon>Christensenellales</taxon>
        <taxon>Christensenellaceae</taxon>
        <taxon>Candidatus Borkfalkia</taxon>
    </lineage>
</organism>
<dbReference type="InterPro" id="IPR003439">
    <property type="entry name" value="ABC_transporter-like_ATP-bd"/>
</dbReference>
<evidence type="ECO:0000256" key="10">
    <source>
        <dbReference type="SAM" id="MobiDB-lite"/>
    </source>
</evidence>
<dbReference type="InterPro" id="IPR027417">
    <property type="entry name" value="P-loop_NTPase"/>
</dbReference>
<dbReference type="GO" id="GO:0005524">
    <property type="term" value="F:ATP binding"/>
    <property type="evidence" value="ECO:0007669"/>
    <property type="project" value="UniProtKB-KW"/>
</dbReference>
<evidence type="ECO:0000256" key="1">
    <source>
        <dbReference type="ARBA" id="ARBA00004429"/>
    </source>
</evidence>
<protein>
    <submittedName>
        <fullName evidence="13">ABC transporter ATP-binding protein/permease</fullName>
    </submittedName>
</protein>
<dbReference type="PROSITE" id="PS50893">
    <property type="entry name" value="ABC_TRANSPORTER_2"/>
    <property type="match status" value="1"/>
</dbReference>
<proteinExistence type="inferred from homology"/>
<evidence type="ECO:0000256" key="8">
    <source>
        <dbReference type="ARBA" id="ARBA00023136"/>
    </source>
</evidence>
<feature type="transmembrane region" description="Helical" evidence="11">
    <location>
        <begin position="343"/>
        <end position="366"/>
    </location>
</feature>
<evidence type="ECO:0000259" key="12">
    <source>
        <dbReference type="PROSITE" id="PS50893"/>
    </source>
</evidence>
<dbReference type="Pfam" id="PF00005">
    <property type="entry name" value="ABC_tran"/>
    <property type="match status" value="1"/>
</dbReference>
<feature type="transmembrane region" description="Helical" evidence="11">
    <location>
        <begin position="981"/>
        <end position="1004"/>
    </location>
</feature>
<sequence>MLEIRDIRKTYQTKKGTPTRALDGVSLTFPARGLVFILGKSGSGKSTLLNICGGLDRPDEGEIVVRGRSSKDFSAEDFDSYRNTCVGFVFQEYNVLDEFSVEDNVALALELQNKPRDAQRIARILRDVELEGFAKRRPNTLSGGQKQRVAIARALVKDPQIILADEPTGALDSETGRQVLDTLQKLSADKLVIVVSHDREFAEQYADRIVELQDGKVISDVTRTGEGCGANVRFCEDTVSVRDCARLTEEDFASIRRFLSASKGGAAISCSRQAVAAAQERTPRAGGQFEKTATAQDPRGKGASDGAAADGAESGQALIRSHMPFRHAFRMGASCVRLRPLRLTFTILLSVLAFTLFGLFSTLAFYDPVATAARTYRDAGQEWAMLENNYRGERITFRGTELYDTEEYTSGTLFTRAEAEALRERFGSSVIACFHYSSMSERSFGIVNAGAVDAQSLYSTTLTGFAEFGEDTSYWEELLLTDTDLTALGEDDIVITAYTFRSLRQAGLTGADGEAIPLENYGDIVGQTIELRGETSDEAVPFVVRGVLDIELPDDFTSADGGTDAQAHNERIAARDELLSYGVYAAGFVSPAFYDAHSADFLARDGSIRPSQYFFFELSGGALSIGAADGEELDAPSALAYLPIRYGRSPAFAFFDEGTGSLRDEEIVLPFRSLLPQVQAMAEAERAAIAQREGEGAAQAFAADMERDLDFVAEGSHLFLEKDEETGEILSSERVYADDAQMQAARDAVLELIERYEWTEYALGRTYALRSSVGTALGEYRLAGFTYGTVSYSQNAAYFSESSCLSVAQSCGLNTSLNSTEVTSYTFPADARYNGCAVALPTDEGALRELLRAAGQAGADDTFFTVGTPLAYDLESIHHTVGVLSGVFLALGVVMALLAMLLLFNFISVSILDKKREIGILRALGARSADVFKIFYSESAIIAGLCFLLSMLACFLVCAVLNATLAGVLHVSAFVFGPLSWLVMLGIALVTSLAATFLPVYGIAKRSPVESIRAL</sequence>
<evidence type="ECO:0000256" key="2">
    <source>
        <dbReference type="ARBA" id="ARBA00022448"/>
    </source>
</evidence>
<dbReference type="EMBL" id="DXFD01000045">
    <property type="protein sequence ID" value="HIX46580.1"/>
    <property type="molecule type" value="Genomic_DNA"/>
</dbReference>
<reference evidence="13" key="2">
    <citation type="submission" date="2021-04" db="EMBL/GenBank/DDBJ databases">
        <authorList>
            <person name="Gilroy R."/>
        </authorList>
    </citation>
    <scope>NUCLEOTIDE SEQUENCE</scope>
    <source>
        <strain evidence="13">26628</strain>
    </source>
</reference>
<keyword evidence="7 11" id="KW-1133">Transmembrane helix</keyword>
<dbReference type="Proteomes" id="UP000824249">
    <property type="component" value="Unassembled WGS sequence"/>
</dbReference>